<sequence length="775" mass="82968">MPCQNFVSRPTLISIAVALAWSSAAAAQTQAPAAGESVAPAPEGAMEQVVVRARGRDETQQGVPMSVKAFSAKAIEDAGISKPGDFVALTPNVSLSESQSVGTSFMTVRGLTQVRNGEAPVAVVVDGVTQTSAQQFTQELFDIQSIEVLRGPQGALYGRNASGGAILITTKAPTNTTRGYVQATAGNGQRRGVQGSVGGAIVDDKLLYRIGGNYTNVGGYLENGYLHAKADPYRNDALRGDLRWIAGDKLQLDARFGVVRDRAGALNYVYQPQHIGPNCSADLSGGSATVEDASRANPDSVVRRICTTNPGRNTRSLDNVALKAEYALDFATLAATASHDRMKEYIEGDEYPYTSSRNVDVGTVAGWGFPFEVDGTQTQYIAARNTALELRLTSPSDPGLRWMGGVYAMNANKFVSSTNGIDNGQDITYLSYDPAPAGSANPTKLWLADHNDNRATAAFGNLDYDLTQRVEASLALRYDRDRRKQTIDPRQFSGDLSTGVPAGCTVAASAACGREATFSAWQPKVSLRHKAADGSVAYASWGKGFRSGLFNQSGVAELAEATKIKGVREMMPAELTKSAELGYKTTLLDGKLRLNAALFDTEVRNSPYFVFITALSSQVMAGLDKVHLTGGELEATASLARGLDAGIGLGVTRSVIDEYRVDPSVVGNWAPYVPRVTGNTGVQYRFPLSGALRIMLRSDLVYKGKQYWDTENSAARSALWLLNLRAVLEDAKGKWSLSAAVENATDKAYNSEWVSGGFANPAPPRKVRIDVRFNL</sequence>
<evidence type="ECO:0000256" key="9">
    <source>
        <dbReference type="ARBA" id="ARBA00023136"/>
    </source>
</evidence>
<dbReference type="SUPFAM" id="SSF56935">
    <property type="entry name" value="Porins"/>
    <property type="match status" value="1"/>
</dbReference>
<keyword evidence="7" id="KW-0406">Ion transport</keyword>
<keyword evidence="2 11" id="KW-0813">Transport</keyword>
<evidence type="ECO:0000256" key="11">
    <source>
        <dbReference type="PROSITE-ProRule" id="PRU01360"/>
    </source>
</evidence>
<evidence type="ECO:0000256" key="13">
    <source>
        <dbReference type="SAM" id="SignalP"/>
    </source>
</evidence>
<evidence type="ECO:0000256" key="12">
    <source>
        <dbReference type="RuleBase" id="RU003357"/>
    </source>
</evidence>
<comment type="subcellular location">
    <subcellularLocation>
        <location evidence="1 11">Cell outer membrane</location>
        <topology evidence="1 11">Multi-pass membrane protein</topology>
    </subcellularLocation>
</comment>
<dbReference type="InterPro" id="IPR000531">
    <property type="entry name" value="Beta-barrel_TonB"/>
</dbReference>
<evidence type="ECO:0000256" key="4">
    <source>
        <dbReference type="ARBA" id="ARBA00022496"/>
    </source>
</evidence>
<feature type="signal peptide" evidence="13">
    <location>
        <begin position="1"/>
        <end position="26"/>
    </location>
</feature>
<dbReference type="GO" id="GO:0006826">
    <property type="term" value="P:iron ion transport"/>
    <property type="evidence" value="ECO:0007669"/>
    <property type="project" value="UniProtKB-KW"/>
</dbReference>
<feature type="domain" description="TonB-dependent receptor plug" evidence="15">
    <location>
        <begin position="60"/>
        <end position="165"/>
    </location>
</feature>
<organism evidence="16 17">
    <name type="scientific">Massilia cavernae</name>
    <dbReference type="NCBI Taxonomy" id="2320864"/>
    <lineage>
        <taxon>Bacteria</taxon>
        <taxon>Pseudomonadati</taxon>
        <taxon>Pseudomonadota</taxon>
        <taxon>Betaproteobacteria</taxon>
        <taxon>Burkholderiales</taxon>
        <taxon>Oxalobacteraceae</taxon>
        <taxon>Telluria group</taxon>
        <taxon>Massilia</taxon>
    </lineage>
</organism>
<dbReference type="AlphaFoldDB" id="A0A418XS49"/>
<keyword evidence="3 11" id="KW-1134">Transmembrane beta strand</keyword>
<keyword evidence="5 11" id="KW-0812">Transmembrane</keyword>
<dbReference type="PANTHER" id="PTHR32552:SF81">
    <property type="entry name" value="TONB-DEPENDENT OUTER MEMBRANE RECEPTOR"/>
    <property type="match status" value="1"/>
</dbReference>
<dbReference type="InterPro" id="IPR012910">
    <property type="entry name" value="Plug_dom"/>
</dbReference>
<dbReference type="Gene3D" id="2.40.170.20">
    <property type="entry name" value="TonB-dependent receptor, beta-barrel domain"/>
    <property type="match status" value="1"/>
</dbReference>
<dbReference type="InterPro" id="IPR036942">
    <property type="entry name" value="Beta-barrel_TonB_sf"/>
</dbReference>
<evidence type="ECO:0000259" key="14">
    <source>
        <dbReference type="Pfam" id="PF00593"/>
    </source>
</evidence>
<evidence type="ECO:0000256" key="10">
    <source>
        <dbReference type="ARBA" id="ARBA00023237"/>
    </source>
</evidence>
<dbReference type="EMBL" id="QYUP01000118">
    <property type="protein sequence ID" value="RJG15363.1"/>
    <property type="molecule type" value="Genomic_DNA"/>
</dbReference>
<keyword evidence="9 11" id="KW-0472">Membrane</keyword>
<feature type="domain" description="TonB-dependent receptor-like beta-barrel" evidence="14">
    <location>
        <begin position="317"/>
        <end position="743"/>
    </location>
</feature>
<keyword evidence="6" id="KW-0408">Iron</keyword>
<name>A0A418XS49_9BURK</name>
<keyword evidence="13" id="KW-0732">Signal</keyword>
<dbReference type="InterPro" id="IPR039426">
    <property type="entry name" value="TonB-dep_rcpt-like"/>
</dbReference>
<evidence type="ECO:0000256" key="8">
    <source>
        <dbReference type="ARBA" id="ARBA00023077"/>
    </source>
</evidence>
<keyword evidence="16" id="KW-0675">Receptor</keyword>
<keyword evidence="10 11" id="KW-0998">Cell outer membrane</keyword>
<evidence type="ECO:0000256" key="7">
    <source>
        <dbReference type="ARBA" id="ARBA00023065"/>
    </source>
</evidence>
<dbReference type="PANTHER" id="PTHR32552">
    <property type="entry name" value="FERRICHROME IRON RECEPTOR-RELATED"/>
    <property type="match status" value="1"/>
</dbReference>
<keyword evidence="8 12" id="KW-0798">TonB box</keyword>
<dbReference type="OrthoDB" id="8538693at2"/>
<evidence type="ECO:0000313" key="16">
    <source>
        <dbReference type="EMBL" id="RJG15363.1"/>
    </source>
</evidence>
<dbReference type="GO" id="GO:0009279">
    <property type="term" value="C:cell outer membrane"/>
    <property type="evidence" value="ECO:0007669"/>
    <property type="project" value="UniProtKB-SubCell"/>
</dbReference>
<dbReference type="RefSeq" id="WP_119811235.1">
    <property type="nucleotide sequence ID" value="NZ_QYUP01000118.1"/>
</dbReference>
<evidence type="ECO:0000313" key="17">
    <source>
        <dbReference type="Proteomes" id="UP000284006"/>
    </source>
</evidence>
<accession>A0A418XS49</accession>
<keyword evidence="17" id="KW-1185">Reference proteome</keyword>
<feature type="chain" id="PRO_5019121787" evidence="13">
    <location>
        <begin position="27"/>
        <end position="775"/>
    </location>
</feature>
<evidence type="ECO:0000256" key="3">
    <source>
        <dbReference type="ARBA" id="ARBA00022452"/>
    </source>
</evidence>
<evidence type="ECO:0000256" key="2">
    <source>
        <dbReference type="ARBA" id="ARBA00022448"/>
    </source>
</evidence>
<comment type="similarity">
    <text evidence="11 12">Belongs to the TonB-dependent receptor family.</text>
</comment>
<keyword evidence="4" id="KW-0410">Iron transport</keyword>
<evidence type="ECO:0000256" key="6">
    <source>
        <dbReference type="ARBA" id="ARBA00023004"/>
    </source>
</evidence>
<comment type="caution">
    <text evidence="16">The sequence shown here is derived from an EMBL/GenBank/DDBJ whole genome shotgun (WGS) entry which is preliminary data.</text>
</comment>
<dbReference type="PROSITE" id="PS52016">
    <property type="entry name" value="TONB_DEPENDENT_REC_3"/>
    <property type="match status" value="1"/>
</dbReference>
<dbReference type="Proteomes" id="UP000284006">
    <property type="component" value="Unassembled WGS sequence"/>
</dbReference>
<dbReference type="Pfam" id="PF00593">
    <property type="entry name" value="TonB_dep_Rec_b-barrel"/>
    <property type="match status" value="1"/>
</dbReference>
<evidence type="ECO:0000256" key="1">
    <source>
        <dbReference type="ARBA" id="ARBA00004571"/>
    </source>
</evidence>
<proteinExistence type="inferred from homology"/>
<evidence type="ECO:0000259" key="15">
    <source>
        <dbReference type="Pfam" id="PF07715"/>
    </source>
</evidence>
<reference evidence="16 17" key="1">
    <citation type="submission" date="2018-09" db="EMBL/GenBank/DDBJ databases">
        <authorList>
            <person name="Zhu H."/>
        </authorList>
    </citation>
    <scope>NUCLEOTIDE SEQUENCE [LARGE SCALE GENOMIC DNA]</scope>
    <source>
        <strain evidence="16 17">K1S02-61</strain>
    </source>
</reference>
<evidence type="ECO:0000256" key="5">
    <source>
        <dbReference type="ARBA" id="ARBA00022692"/>
    </source>
</evidence>
<gene>
    <name evidence="16" type="ORF">D3872_13380</name>
</gene>
<protein>
    <submittedName>
        <fullName evidence="16">TonB-dependent receptor</fullName>
    </submittedName>
</protein>
<dbReference type="Pfam" id="PF07715">
    <property type="entry name" value="Plug"/>
    <property type="match status" value="1"/>
</dbReference>